<dbReference type="AlphaFoldDB" id="A0A831ESB6"/>
<evidence type="ECO:0000256" key="1">
    <source>
        <dbReference type="ARBA" id="ARBA00004141"/>
    </source>
</evidence>
<comment type="subcellular location">
    <subcellularLocation>
        <location evidence="1">Membrane</location>
        <topology evidence="1">Multi-pass membrane protein</topology>
    </subcellularLocation>
</comment>
<dbReference type="GO" id="GO:0022857">
    <property type="term" value="F:transmembrane transporter activity"/>
    <property type="evidence" value="ECO:0007669"/>
    <property type="project" value="InterPro"/>
</dbReference>
<dbReference type="GeneID" id="97607233"/>
<reference evidence="7 8" key="1">
    <citation type="submission" date="2012-11" db="EMBL/GenBank/DDBJ databases">
        <authorList>
            <person name="Linke B."/>
        </authorList>
    </citation>
    <scope>NUCLEOTIDE SEQUENCE [LARGE SCALE GENOMIC DNA]</scope>
    <source>
        <strain evidence="8">CFBP 1232</strain>
    </source>
</reference>
<dbReference type="Gene3D" id="1.20.1250.20">
    <property type="entry name" value="MFS general substrate transporter like domains"/>
    <property type="match status" value="2"/>
</dbReference>
<keyword evidence="4 5" id="KW-0472">Membrane</keyword>
<sequence>MFVTEKDAIPLINKPIAATRKAFFIAGFSLASWAPLIPLTKERLQVDNGMMGVILLAFGLGSLVMMPLSGMLAARFGCRRVFTLALLLVLVTLPALVTLDSIVPLALALFCFGAGIGAMDVVVNIHAVITEKYAQRPIMSGFHALFSLGGIAGAAVVSALLSWEVPPLKVVAIVMALLASIMLFAWSGLMDEAERRKTPFFVLPKGAVLLLGLLCCVAYMMEGSMLDWSGILLISQHSIDLRQAGLGYTLFAITMTSGRLLGDKAVEKLGAKKIFIGSAMLATAGFIVLIVSHTLFITALAFLLIGLGVANIAPMLFTASGQQKDMPDALAVAAVYTLGYSGILVGPALIGFVAHLSSLIGAFVFVSLLSIILLIVSGRVRLTAQGQ</sequence>
<evidence type="ECO:0000256" key="4">
    <source>
        <dbReference type="ARBA" id="ARBA00023136"/>
    </source>
</evidence>
<feature type="transmembrane region" description="Helical" evidence="5">
    <location>
        <begin position="141"/>
        <end position="163"/>
    </location>
</feature>
<evidence type="ECO:0000256" key="5">
    <source>
        <dbReference type="SAM" id="Phobius"/>
    </source>
</evidence>
<dbReference type="PROSITE" id="PS50850">
    <property type="entry name" value="MFS"/>
    <property type="match status" value="1"/>
</dbReference>
<feature type="transmembrane region" description="Helical" evidence="5">
    <location>
        <begin position="274"/>
        <end position="291"/>
    </location>
</feature>
<evidence type="ECO:0000313" key="7">
    <source>
        <dbReference type="EMBL" id="CCO95112.1"/>
    </source>
</evidence>
<feature type="transmembrane region" description="Helical" evidence="5">
    <location>
        <begin position="81"/>
        <end position="99"/>
    </location>
</feature>
<gene>
    <name evidence="7" type="ORF">BN437_3207</name>
</gene>
<dbReference type="Proteomes" id="UP000013111">
    <property type="component" value="Unassembled WGS sequence"/>
</dbReference>
<dbReference type="GO" id="GO:0016020">
    <property type="term" value="C:membrane"/>
    <property type="evidence" value="ECO:0007669"/>
    <property type="project" value="UniProtKB-SubCell"/>
</dbReference>
<feature type="transmembrane region" description="Helical" evidence="5">
    <location>
        <begin position="297"/>
        <end position="317"/>
    </location>
</feature>
<feature type="transmembrane region" description="Helical" evidence="5">
    <location>
        <begin position="51"/>
        <end position="74"/>
    </location>
</feature>
<evidence type="ECO:0000313" key="8">
    <source>
        <dbReference type="Proteomes" id="UP000013111"/>
    </source>
</evidence>
<accession>A0A831ESB6</accession>
<feature type="transmembrane region" description="Helical" evidence="5">
    <location>
        <begin position="329"/>
        <end position="350"/>
    </location>
</feature>
<protein>
    <submittedName>
        <fullName evidence="7">MocC family MFS transporter</fullName>
    </submittedName>
</protein>
<evidence type="ECO:0000259" key="6">
    <source>
        <dbReference type="PROSITE" id="PS50850"/>
    </source>
</evidence>
<dbReference type="EMBL" id="CAPB01000039">
    <property type="protein sequence ID" value="CCO95112.1"/>
    <property type="molecule type" value="Genomic_DNA"/>
</dbReference>
<feature type="transmembrane region" description="Helical" evidence="5">
    <location>
        <begin position="241"/>
        <end position="262"/>
    </location>
</feature>
<dbReference type="RefSeq" id="WP_004160021.1">
    <property type="nucleotide sequence ID" value="NZ_BAYW01000023.1"/>
</dbReference>
<dbReference type="CDD" id="cd17393">
    <property type="entry name" value="MFS_MosC_like"/>
    <property type="match status" value="1"/>
</dbReference>
<feature type="transmembrane region" description="Helical" evidence="5">
    <location>
        <begin position="201"/>
        <end position="221"/>
    </location>
</feature>
<feature type="transmembrane region" description="Helical" evidence="5">
    <location>
        <begin position="21"/>
        <end position="39"/>
    </location>
</feature>
<dbReference type="SUPFAM" id="SSF103473">
    <property type="entry name" value="MFS general substrate transporter"/>
    <property type="match status" value="1"/>
</dbReference>
<feature type="transmembrane region" description="Helical" evidence="5">
    <location>
        <begin position="356"/>
        <end position="376"/>
    </location>
</feature>
<name>A0A831ESB6_ERWAM</name>
<keyword evidence="2 5" id="KW-0812">Transmembrane</keyword>
<keyword evidence="3 5" id="KW-1133">Transmembrane helix</keyword>
<dbReference type="InterPro" id="IPR051788">
    <property type="entry name" value="MFS_Transporter"/>
</dbReference>
<dbReference type="PANTHER" id="PTHR23514:SF13">
    <property type="entry name" value="INNER MEMBRANE PROTEIN YBJJ"/>
    <property type="match status" value="1"/>
</dbReference>
<proteinExistence type="predicted"/>
<comment type="caution">
    <text evidence="7">The sequence shown here is derived from an EMBL/GenBank/DDBJ whole genome shotgun (WGS) entry which is preliminary data.</text>
</comment>
<organism evidence="7 8">
    <name type="scientific">Erwinia amylovora NBRC 12687 = CFBP 1232</name>
    <dbReference type="NCBI Taxonomy" id="1219359"/>
    <lineage>
        <taxon>Bacteria</taxon>
        <taxon>Pseudomonadati</taxon>
        <taxon>Pseudomonadota</taxon>
        <taxon>Gammaproteobacteria</taxon>
        <taxon>Enterobacterales</taxon>
        <taxon>Erwiniaceae</taxon>
        <taxon>Erwinia</taxon>
    </lineage>
</organism>
<evidence type="ECO:0000256" key="2">
    <source>
        <dbReference type="ARBA" id="ARBA00022692"/>
    </source>
</evidence>
<dbReference type="InterPro" id="IPR011701">
    <property type="entry name" value="MFS"/>
</dbReference>
<feature type="transmembrane region" description="Helical" evidence="5">
    <location>
        <begin position="169"/>
        <end position="189"/>
    </location>
</feature>
<evidence type="ECO:0000256" key="3">
    <source>
        <dbReference type="ARBA" id="ARBA00022989"/>
    </source>
</evidence>
<feature type="transmembrane region" description="Helical" evidence="5">
    <location>
        <begin position="105"/>
        <end position="129"/>
    </location>
</feature>
<reference evidence="7 8" key="2">
    <citation type="submission" date="2013-04" db="EMBL/GenBank/DDBJ databases">
        <title>Comparative genomics of 12 strains of Erwinia amylovora identifies a pan-genome with a large conserved core and provides insights into host specificity.</title>
        <authorList>
            <person name="Mann R.A."/>
            <person name="Smits T.H.M."/>
            <person name="Buehlmann A."/>
            <person name="Blom J."/>
            <person name="Goesmann A."/>
            <person name="Frey J.E."/>
            <person name="Plummer K.M."/>
            <person name="Beer S.V."/>
            <person name="Luck J."/>
            <person name="Duffy B."/>
            <person name="Rodoni B."/>
        </authorList>
    </citation>
    <scope>NUCLEOTIDE SEQUENCE [LARGE SCALE GENOMIC DNA]</scope>
    <source>
        <strain evidence="8">CFBP 1232</strain>
    </source>
</reference>
<dbReference type="PANTHER" id="PTHR23514">
    <property type="entry name" value="BYPASS OF STOP CODON PROTEIN 6"/>
    <property type="match status" value="1"/>
</dbReference>
<dbReference type="Pfam" id="PF07690">
    <property type="entry name" value="MFS_1"/>
    <property type="match status" value="1"/>
</dbReference>
<dbReference type="InterPro" id="IPR020846">
    <property type="entry name" value="MFS_dom"/>
</dbReference>
<dbReference type="InterPro" id="IPR036259">
    <property type="entry name" value="MFS_trans_sf"/>
</dbReference>
<feature type="domain" description="Major facilitator superfamily (MFS) profile" evidence="6">
    <location>
        <begin position="15"/>
        <end position="385"/>
    </location>
</feature>